<reference evidence="1" key="1">
    <citation type="submission" date="2021-05" db="EMBL/GenBank/DDBJ databases">
        <authorList>
            <person name="Kaiqin L."/>
            <person name="Jian G."/>
        </authorList>
    </citation>
    <scope>NUCLEOTIDE SEQUENCE</scope>
    <source>
        <strain evidence="1">HDS5</strain>
    </source>
</reference>
<protein>
    <recommendedName>
        <fullName evidence="3">Tetratricopeptide repeat protein</fullName>
    </recommendedName>
</protein>
<dbReference type="Proteomes" id="UP000682416">
    <property type="component" value="Chromosome"/>
</dbReference>
<dbReference type="Gene3D" id="1.25.40.10">
    <property type="entry name" value="Tetratricopeptide repeat domain"/>
    <property type="match status" value="1"/>
</dbReference>
<sequence length="277" mass="30497">MDTDQKKDTPRTTVLLDVEGPEETSAWMRTNMDSLRACARWAEHGSGVSADLLEASLHTARRLGDTGLEAWVRHLLGLVLLDAGDLAGADREFVASLALAEAEGDDRARAASLEARGVVAQRDRRDQEALDLFDLVEPLRNPDGRPGGTAVLDLLRGRSLVTLGRFDHALERLDTALMVFAAPPVDEVNLARVRLERGRALNGKRRGGEARGELELSLAGFEARGHTVQMARVREALAGVTQLAGERNWRDHLVEAERLYREIGSETEARRIRSFLP</sequence>
<dbReference type="EMBL" id="CP074402">
    <property type="protein sequence ID" value="QVJ01324.1"/>
    <property type="molecule type" value="Genomic_DNA"/>
</dbReference>
<evidence type="ECO:0000313" key="1">
    <source>
        <dbReference type="EMBL" id="QVJ01324.1"/>
    </source>
</evidence>
<dbReference type="KEGG" id="nec:KGD82_24935"/>
<proteinExistence type="predicted"/>
<gene>
    <name evidence="1" type="ORF">KGD82_24935</name>
</gene>
<evidence type="ECO:0000313" key="2">
    <source>
        <dbReference type="Proteomes" id="UP000682416"/>
    </source>
</evidence>
<accession>A0A975QKE5</accession>
<organism evidence="1 2">
    <name type="scientific">Nocardiopsis eucommiae</name>
    <dbReference type="NCBI Taxonomy" id="2831970"/>
    <lineage>
        <taxon>Bacteria</taxon>
        <taxon>Bacillati</taxon>
        <taxon>Actinomycetota</taxon>
        <taxon>Actinomycetes</taxon>
        <taxon>Streptosporangiales</taxon>
        <taxon>Nocardiopsidaceae</taxon>
        <taxon>Nocardiopsis</taxon>
    </lineage>
</organism>
<dbReference type="InterPro" id="IPR011990">
    <property type="entry name" value="TPR-like_helical_dom_sf"/>
</dbReference>
<dbReference type="RefSeq" id="WP_378738931.1">
    <property type="nucleotide sequence ID" value="NZ_CBDRIY010000005.1"/>
</dbReference>
<dbReference type="SUPFAM" id="SSF48452">
    <property type="entry name" value="TPR-like"/>
    <property type="match status" value="1"/>
</dbReference>
<keyword evidence="2" id="KW-1185">Reference proteome</keyword>
<name>A0A975QKE5_9ACTN</name>
<evidence type="ECO:0008006" key="3">
    <source>
        <dbReference type="Google" id="ProtNLM"/>
    </source>
</evidence>
<dbReference type="AlphaFoldDB" id="A0A975QKE5"/>